<comment type="caution">
    <text evidence="2">The sequence shown here is derived from an EMBL/GenBank/DDBJ whole genome shotgun (WGS) entry which is preliminary data.</text>
</comment>
<evidence type="ECO:0008006" key="4">
    <source>
        <dbReference type="Google" id="ProtNLM"/>
    </source>
</evidence>
<accession>A0AAV5RLT9</accession>
<feature type="region of interest" description="Disordered" evidence="1">
    <location>
        <begin position="23"/>
        <end position="53"/>
    </location>
</feature>
<keyword evidence="3" id="KW-1185">Reference proteome</keyword>
<gene>
    <name evidence="2" type="ORF">DASB73_030960</name>
</gene>
<evidence type="ECO:0000313" key="2">
    <source>
        <dbReference type="EMBL" id="GMM52133.1"/>
    </source>
</evidence>
<organism evidence="2 3">
    <name type="scientific">Starmerella bacillaris</name>
    <name type="common">Yeast</name>
    <name type="synonym">Candida zemplinina</name>
    <dbReference type="NCBI Taxonomy" id="1247836"/>
    <lineage>
        <taxon>Eukaryota</taxon>
        <taxon>Fungi</taxon>
        <taxon>Dikarya</taxon>
        <taxon>Ascomycota</taxon>
        <taxon>Saccharomycotina</taxon>
        <taxon>Dipodascomycetes</taxon>
        <taxon>Dipodascales</taxon>
        <taxon>Trichomonascaceae</taxon>
        <taxon>Starmerella</taxon>
    </lineage>
</organism>
<sequence length="116" mass="13621">MAVKKQETRNALKKLVERNLTGVSKQELKRRKRIQKSKRAQTQPWKATEDIPITEEYEESEEMKKLKLEIAKELDTKQPTFVKRTRRVEPEYNFEGLTPGLAPIGYDPDESDEDPF</sequence>
<evidence type="ECO:0000256" key="1">
    <source>
        <dbReference type="SAM" id="MobiDB-lite"/>
    </source>
</evidence>
<dbReference type="Proteomes" id="UP001362899">
    <property type="component" value="Unassembled WGS sequence"/>
</dbReference>
<name>A0AAV5RLT9_STABA</name>
<feature type="compositionally biased region" description="Basic residues" evidence="1">
    <location>
        <begin position="28"/>
        <end position="39"/>
    </location>
</feature>
<protein>
    <recommendedName>
        <fullName evidence="4">Ribosome biogenesis protein NOP53</fullName>
    </recommendedName>
</protein>
<evidence type="ECO:0000313" key="3">
    <source>
        <dbReference type="Proteomes" id="UP001362899"/>
    </source>
</evidence>
<reference evidence="2 3" key="1">
    <citation type="journal article" date="2023" name="Elife">
        <title>Identification of key yeast species and microbe-microbe interactions impacting larval growth of Drosophila in the wild.</title>
        <authorList>
            <person name="Mure A."/>
            <person name="Sugiura Y."/>
            <person name="Maeda R."/>
            <person name="Honda K."/>
            <person name="Sakurai N."/>
            <person name="Takahashi Y."/>
            <person name="Watada M."/>
            <person name="Katoh T."/>
            <person name="Gotoh A."/>
            <person name="Gotoh Y."/>
            <person name="Taniguchi I."/>
            <person name="Nakamura K."/>
            <person name="Hayashi T."/>
            <person name="Katayama T."/>
            <person name="Uemura T."/>
            <person name="Hattori Y."/>
        </authorList>
    </citation>
    <scope>NUCLEOTIDE SEQUENCE [LARGE SCALE GENOMIC DNA]</scope>
    <source>
        <strain evidence="2 3">SB-73</strain>
    </source>
</reference>
<dbReference type="AlphaFoldDB" id="A0AAV5RLT9"/>
<feature type="region of interest" description="Disordered" evidence="1">
    <location>
        <begin position="93"/>
        <end position="116"/>
    </location>
</feature>
<dbReference type="EMBL" id="BTGC01000008">
    <property type="protein sequence ID" value="GMM52133.1"/>
    <property type="molecule type" value="Genomic_DNA"/>
</dbReference>
<feature type="compositionally biased region" description="Acidic residues" evidence="1">
    <location>
        <begin position="107"/>
        <end position="116"/>
    </location>
</feature>
<proteinExistence type="predicted"/>